<proteinExistence type="predicted"/>
<dbReference type="PROSITE" id="PS50896">
    <property type="entry name" value="LISH"/>
    <property type="match status" value="1"/>
</dbReference>
<dbReference type="PROSITE" id="PS50897">
    <property type="entry name" value="CTLH"/>
    <property type="match status" value="1"/>
</dbReference>
<sequence>MLRKTGPRVPDPTPHQLRSLVLDYLVHHSYTNTARALVRDTTVRHFNADGEETSLVAGQPNATRLDDSALLSAERRLEIRHALLAGNINRARELISKYFPTVLNADDTTPKGSACNISESEYFAPKSVEPSHLDLNLHIQAFIEACRTRPLPYPLRTPSSTTAATPTVSRRESAEIQKTIPDPHDLDQQTALLKKAQKLYMLANLLIDENKARYLKELSLVLGILAYKVPEDSSLAKYLSQERREAVADQIEAAIFYRTGERLISNIELQTRYTSTLWSVAREFPSTPLSGAVLPPRNGPITPKSGSKEPLPLFDLKHFLGAT</sequence>
<dbReference type="InterPro" id="IPR013144">
    <property type="entry name" value="CRA_dom"/>
</dbReference>
<accession>A0A0D7BP83</accession>
<dbReference type="AlphaFoldDB" id="A0A0D7BP83"/>
<dbReference type="EMBL" id="KN880447">
    <property type="protein sequence ID" value="KIY72025.1"/>
    <property type="molecule type" value="Genomic_DNA"/>
</dbReference>
<dbReference type="InterPro" id="IPR006594">
    <property type="entry name" value="LisH"/>
</dbReference>
<protein>
    <recommendedName>
        <fullName evidence="1">CTLH domain-containing protein</fullName>
    </recommendedName>
</protein>
<dbReference type="Pfam" id="PF10607">
    <property type="entry name" value="CTLH"/>
    <property type="match status" value="1"/>
</dbReference>
<organism evidence="2 3">
    <name type="scientific">Cylindrobasidium torrendii FP15055 ss-10</name>
    <dbReference type="NCBI Taxonomy" id="1314674"/>
    <lineage>
        <taxon>Eukaryota</taxon>
        <taxon>Fungi</taxon>
        <taxon>Dikarya</taxon>
        <taxon>Basidiomycota</taxon>
        <taxon>Agaricomycotina</taxon>
        <taxon>Agaricomycetes</taxon>
        <taxon>Agaricomycetidae</taxon>
        <taxon>Agaricales</taxon>
        <taxon>Marasmiineae</taxon>
        <taxon>Physalacriaceae</taxon>
        <taxon>Cylindrobasidium</taxon>
    </lineage>
</organism>
<dbReference type="Proteomes" id="UP000054007">
    <property type="component" value="Unassembled WGS sequence"/>
</dbReference>
<evidence type="ECO:0000313" key="3">
    <source>
        <dbReference type="Proteomes" id="UP000054007"/>
    </source>
</evidence>
<dbReference type="InterPro" id="IPR024964">
    <property type="entry name" value="CTLH/CRA"/>
</dbReference>
<dbReference type="InterPro" id="IPR006595">
    <property type="entry name" value="CTLH_C"/>
</dbReference>
<evidence type="ECO:0000313" key="2">
    <source>
        <dbReference type="EMBL" id="KIY72025.1"/>
    </source>
</evidence>
<feature type="domain" description="CTLH" evidence="1">
    <location>
        <begin position="72"/>
        <end position="153"/>
    </location>
</feature>
<keyword evidence="3" id="KW-1185">Reference proteome</keyword>
<gene>
    <name evidence="2" type="ORF">CYLTODRAFT_418209</name>
</gene>
<name>A0A0D7BP83_9AGAR</name>
<dbReference type="OrthoDB" id="8048523at2759"/>
<reference evidence="2 3" key="1">
    <citation type="journal article" date="2015" name="Fungal Genet. Biol.">
        <title>Evolution of novel wood decay mechanisms in Agaricales revealed by the genome sequences of Fistulina hepatica and Cylindrobasidium torrendii.</title>
        <authorList>
            <person name="Floudas D."/>
            <person name="Held B.W."/>
            <person name="Riley R."/>
            <person name="Nagy L.G."/>
            <person name="Koehler G."/>
            <person name="Ransdell A.S."/>
            <person name="Younus H."/>
            <person name="Chow J."/>
            <person name="Chiniquy J."/>
            <person name="Lipzen A."/>
            <person name="Tritt A."/>
            <person name="Sun H."/>
            <person name="Haridas S."/>
            <person name="LaButti K."/>
            <person name="Ohm R.A."/>
            <person name="Kues U."/>
            <person name="Blanchette R.A."/>
            <person name="Grigoriev I.V."/>
            <person name="Minto R.E."/>
            <person name="Hibbett D.S."/>
        </authorList>
    </citation>
    <scope>NUCLEOTIDE SEQUENCE [LARGE SCALE GENOMIC DNA]</scope>
    <source>
        <strain evidence="2 3">FP15055 ss-10</strain>
    </source>
</reference>
<dbReference type="SMART" id="SM00757">
    <property type="entry name" value="CRA"/>
    <property type="match status" value="1"/>
</dbReference>
<evidence type="ECO:0000259" key="1">
    <source>
        <dbReference type="PROSITE" id="PS50897"/>
    </source>
</evidence>